<sequence>MRLGICFVMVVVGGLGTGVVSAQDDRSVDRGVEDVDPVARSLRQLDFGIDERTSRSRMFDLSRDLRGTAAVHGTQRSADYRLEGSGFTAYFRRSDYAVRTGKDEYGLNQNVIDGGDQYALTPVDTFYSLVPERPAFVGPEPLRPGQVDLRLGAASGDDRMRMAIPGHQLDPVPTDLDAQLRLLNEAFEPYGADETPPGGW</sequence>
<gene>
    <name evidence="1" type="ORF">Pan265_29070</name>
</gene>
<proteinExistence type="predicted"/>
<evidence type="ECO:0000313" key="1">
    <source>
        <dbReference type="EMBL" id="QDU73029.1"/>
    </source>
</evidence>
<dbReference type="KEGG" id="mcad:Pan265_29070"/>
<dbReference type="EMBL" id="CP036280">
    <property type="protein sequence ID" value="QDU73029.1"/>
    <property type="molecule type" value="Genomic_DNA"/>
</dbReference>
<reference evidence="1 2" key="1">
    <citation type="submission" date="2019-02" db="EMBL/GenBank/DDBJ databases">
        <title>Deep-cultivation of Planctomycetes and their phenomic and genomic characterization uncovers novel biology.</title>
        <authorList>
            <person name="Wiegand S."/>
            <person name="Jogler M."/>
            <person name="Boedeker C."/>
            <person name="Pinto D."/>
            <person name="Vollmers J."/>
            <person name="Rivas-Marin E."/>
            <person name="Kohn T."/>
            <person name="Peeters S.H."/>
            <person name="Heuer A."/>
            <person name="Rast P."/>
            <person name="Oberbeckmann S."/>
            <person name="Bunk B."/>
            <person name="Jeske O."/>
            <person name="Meyerdierks A."/>
            <person name="Storesund J.E."/>
            <person name="Kallscheuer N."/>
            <person name="Luecker S."/>
            <person name="Lage O.M."/>
            <person name="Pohl T."/>
            <person name="Merkel B.J."/>
            <person name="Hornburger P."/>
            <person name="Mueller R.-W."/>
            <person name="Bruemmer F."/>
            <person name="Labrenz M."/>
            <person name="Spormann A.M."/>
            <person name="Op den Camp H."/>
            <person name="Overmann J."/>
            <person name="Amann R."/>
            <person name="Jetten M.S.M."/>
            <person name="Mascher T."/>
            <person name="Medema M.H."/>
            <person name="Devos D.P."/>
            <person name="Kaster A.-K."/>
            <person name="Ovreas L."/>
            <person name="Rohde M."/>
            <person name="Galperin M.Y."/>
            <person name="Jogler C."/>
        </authorList>
    </citation>
    <scope>NUCLEOTIDE SEQUENCE [LARGE SCALE GENOMIC DNA]</scope>
    <source>
        <strain evidence="1 2">Pan265</strain>
    </source>
</reference>
<dbReference type="RefSeq" id="WP_145447170.1">
    <property type="nucleotide sequence ID" value="NZ_CP036280.1"/>
</dbReference>
<protein>
    <submittedName>
        <fullName evidence="1">Uncharacterized protein</fullName>
    </submittedName>
</protein>
<name>A0A518C1D9_9BACT</name>
<organism evidence="1 2">
    <name type="scientific">Mucisphaera calidilacus</name>
    <dbReference type="NCBI Taxonomy" id="2527982"/>
    <lineage>
        <taxon>Bacteria</taxon>
        <taxon>Pseudomonadati</taxon>
        <taxon>Planctomycetota</taxon>
        <taxon>Phycisphaerae</taxon>
        <taxon>Phycisphaerales</taxon>
        <taxon>Phycisphaeraceae</taxon>
        <taxon>Mucisphaera</taxon>
    </lineage>
</organism>
<dbReference type="Proteomes" id="UP000320386">
    <property type="component" value="Chromosome"/>
</dbReference>
<evidence type="ECO:0000313" key="2">
    <source>
        <dbReference type="Proteomes" id="UP000320386"/>
    </source>
</evidence>
<accession>A0A518C1D9</accession>
<keyword evidence="2" id="KW-1185">Reference proteome</keyword>
<dbReference type="AlphaFoldDB" id="A0A518C1D9"/>